<evidence type="ECO:0000256" key="8">
    <source>
        <dbReference type="RuleBase" id="RU280814"/>
    </source>
</evidence>
<evidence type="ECO:0000256" key="2">
    <source>
        <dbReference type="ARBA" id="ARBA00009671"/>
    </source>
</evidence>
<evidence type="ECO:0000313" key="11">
    <source>
        <dbReference type="EnsemblMetazoa" id="XP_019769395.1"/>
    </source>
</evidence>
<keyword evidence="12" id="KW-1185">Reference proteome</keyword>
<feature type="transmembrane region" description="Helical" evidence="8">
    <location>
        <begin position="470"/>
        <end position="492"/>
    </location>
</feature>
<evidence type="ECO:0000256" key="3">
    <source>
        <dbReference type="ARBA" id="ARBA00022475"/>
    </source>
</evidence>
<dbReference type="Proteomes" id="UP000019118">
    <property type="component" value="Unassembled WGS sequence"/>
</dbReference>
<dbReference type="InterPro" id="IPR049452">
    <property type="entry name" value="Anoctamin_TM"/>
</dbReference>
<dbReference type="Pfam" id="PF04547">
    <property type="entry name" value="Anoctamin"/>
    <property type="match status" value="2"/>
</dbReference>
<evidence type="ECO:0000256" key="1">
    <source>
        <dbReference type="ARBA" id="ARBA00004651"/>
    </source>
</evidence>
<dbReference type="GO" id="GO:0046983">
    <property type="term" value="F:protein dimerization activity"/>
    <property type="evidence" value="ECO:0007669"/>
    <property type="project" value="InterPro"/>
</dbReference>
<feature type="domain" description="Anoctamin transmembrane" evidence="9">
    <location>
        <begin position="439"/>
        <end position="726"/>
    </location>
</feature>
<dbReference type="InterPro" id="IPR032394">
    <property type="entry name" value="Anoct_dimer"/>
</dbReference>
<keyword evidence="3" id="KW-1003">Cell membrane</keyword>
<feature type="domain" description="Anoctamin transmembrane" evidence="9">
    <location>
        <begin position="209"/>
        <end position="429"/>
    </location>
</feature>
<keyword evidence="7" id="KW-0325">Glycoprotein</keyword>
<dbReference type="PANTHER" id="PTHR12308:SF84">
    <property type="entry name" value="ANOCTAMIN"/>
    <property type="match status" value="1"/>
</dbReference>
<evidence type="ECO:0000259" key="10">
    <source>
        <dbReference type="Pfam" id="PF16178"/>
    </source>
</evidence>
<evidence type="ECO:0000256" key="4">
    <source>
        <dbReference type="ARBA" id="ARBA00022692"/>
    </source>
</evidence>
<sequence length="754" mass="86167">MSYYPTFRDGKRTIDFILVYKISALVTHNAAIRHRAFILALQTLGLEMEYESFSVDVDIMFIKLYLPDDFAHSYAGLFDIELACTSFQFRPYMVPPPAAFSSPLTRPNVNDPIYTRAPQSISGAIPKNITSAERIMVVNQILNRVIWGEERSEYGVTKLIKAKVILDAFPLHDGHFKWTVSGPLNDRQLLALYWGSFRSWRKAQPINLVEKYFGTEYALYFAWLGFYIKQLVPAAILSVFVLVYGLVTMFTKLNRHTQDICQSRVVMCPRCHFADCPMELLSNSCYLANVSYVFDNWCAVIYSGIMTLWATIFMELWQREEAVLQLQWNLAATKDAMTTRPEYLEAATKKRYSPITDTMQPYIPVAQTACRYTLTLASVSVLLIIMILVTFGVMVYRVSVNVVLIKSKSIPLIRNKYRSLIASITGAMLSGVDSELQGKFFTYPGDLAVFSHLGGINTDVCDPTGCIVDLAILLITIMVIKAFISNITQVLVPKLRKVFNQTINRVRSQDNIPQWEDEYLLAKSEEFFIVGEYMDMVIQYGFVNFFIMGFPLAPLLALINNVAELRVDASKVVKSYRRPIPTKVASLGAWFGILQATTYIGVVTNALVIAFTSTFMEKVIWETMAGHSSEYSYLNESLSVFAMNDFEIFDGSIDDKLKLTKVCYYEGKRYPPNHPLKYKRRKDYWLHLAIKFAAVVIFEHVLVVIKGLVAYAIPDVPFSVRQQIAHQEKMFKRDRIIEQSKKFLKDREKYVSIK</sequence>
<keyword evidence="5 8" id="KW-1133">Transmembrane helix</keyword>
<evidence type="ECO:0000256" key="7">
    <source>
        <dbReference type="ARBA" id="ARBA00023180"/>
    </source>
</evidence>
<feature type="transmembrane region" description="Helical" evidence="8">
    <location>
        <begin position="587"/>
        <end position="611"/>
    </location>
</feature>
<dbReference type="GO" id="GO:0005886">
    <property type="term" value="C:plasma membrane"/>
    <property type="evidence" value="ECO:0007669"/>
    <property type="project" value="UniProtKB-SubCell"/>
</dbReference>
<feature type="transmembrane region" description="Helical" evidence="8">
    <location>
        <begin position="372"/>
        <end position="396"/>
    </location>
</feature>
<evidence type="ECO:0000259" key="9">
    <source>
        <dbReference type="Pfam" id="PF04547"/>
    </source>
</evidence>
<dbReference type="AlphaFoldDB" id="A0AAR5Q880"/>
<protein>
    <recommendedName>
        <fullName evidence="8">Anoctamin</fullName>
    </recommendedName>
</protein>
<dbReference type="PANTHER" id="PTHR12308">
    <property type="entry name" value="ANOCTAMIN"/>
    <property type="match status" value="1"/>
</dbReference>
<feature type="domain" description="Anoctamin dimerisation" evidence="10">
    <location>
        <begin position="7"/>
        <end position="206"/>
    </location>
</feature>
<reference evidence="12" key="1">
    <citation type="journal article" date="2013" name="Genome Biol.">
        <title>Draft genome of the mountain pine beetle, Dendroctonus ponderosae Hopkins, a major forest pest.</title>
        <authorList>
            <person name="Keeling C.I."/>
            <person name="Yuen M.M."/>
            <person name="Liao N.Y."/>
            <person name="Docking T.R."/>
            <person name="Chan S.K."/>
            <person name="Taylor G.A."/>
            <person name="Palmquist D.L."/>
            <person name="Jackman S.D."/>
            <person name="Nguyen A."/>
            <person name="Li M."/>
            <person name="Henderson H."/>
            <person name="Janes J.K."/>
            <person name="Zhao Y."/>
            <person name="Pandoh P."/>
            <person name="Moore R."/>
            <person name="Sperling F.A."/>
            <person name="Huber D.P."/>
            <person name="Birol I."/>
            <person name="Jones S.J."/>
            <person name="Bohlmann J."/>
        </authorList>
    </citation>
    <scope>NUCLEOTIDE SEQUENCE</scope>
</reference>
<name>A0AAR5Q880_DENPD</name>
<organism evidence="11 12">
    <name type="scientific">Dendroctonus ponderosae</name>
    <name type="common">Mountain pine beetle</name>
    <dbReference type="NCBI Taxonomy" id="77166"/>
    <lineage>
        <taxon>Eukaryota</taxon>
        <taxon>Metazoa</taxon>
        <taxon>Ecdysozoa</taxon>
        <taxon>Arthropoda</taxon>
        <taxon>Hexapoda</taxon>
        <taxon>Insecta</taxon>
        <taxon>Pterygota</taxon>
        <taxon>Neoptera</taxon>
        <taxon>Endopterygota</taxon>
        <taxon>Coleoptera</taxon>
        <taxon>Polyphaga</taxon>
        <taxon>Cucujiformia</taxon>
        <taxon>Curculionidae</taxon>
        <taxon>Scolytinae</taxon>
        <taxon>Dendroctonus</taxon>
    </lineage>
</organism>
<keyword evidence="4 8" id="KW-0812">Transmembrane</keyword>
<comment type="caution">
    <text evidence="8">Lacks conserved residue(s) required for the propagation of feature annotation.</text>
</comment>
<dbReference type="EnsemblMetazoa" id="XM_019913836.1">
    <property type="protein sequence ID" value="XP_019769395.1"/>
    <property type="gene ID" value="LOC109543908"/>
</dbReference>
<dbReference type="Pfam" id="PF16178">
    <property type="entry name" value="Anoct_dimer"/>
    <property type="match status" value="1"/>
</dbReference>
<feature type="transmembrane region" description="Helical" evidence="8">
    <location>
        <begin position="688"/>
        <end position="713"/>
    </location>
</feature>
<feature type="transmembrane region" description="Helical" evidence="8">
    <location>
        <begin position="220"/>
        <end position="247"/>
    </location>
</feature>
<accession>A0AAR5Q880</accession>
<evidence type="ECO:0000256" key="6">
    <source>
        <dbReference type="ARBA" id="ARBA00023136"/>
    </source>
</evidence>
<evidence type="ECO:0000256" key="5">
    <source>
        <dbReference type="ARBA" id="ARBA00022989"/>
    </source>
</evidence>
<comment type="subcellular location">
    <subcellularLocation>
        <location evidence="1">Cell membrane</location>
        <topology evidence="1">Multi-pass membrane protein</topology>
    </subcellularLocation>
    <subcellularLocation>
        <location evidence="8">Membrane</location>
        <topology evidence="8">Multi-pass membrane protein</topology>
    </subcellularLocation>
</comment>
<proteinExistence type="inferred from homology"/>
<evidence type="ECO:0000313" key="12">
    <source>
        <dbReference type="Proteomes" id="UP000019118"/>
    </source>
</evidence>
<comment type="similarity">
    <text evidence="2 8">Belongs to the anoctamin family.</text>
</comment>
<keyword evidence="6 8" id="KW-0472">Membrane</keyword>
<reference evidence="11" key="2">
    <citation type="submission" date="2024-08" db="UniProtKB">
        <authorList>
            <consortium name="EnsemblMetazoa"/>
        </authorList>
    </citation>
    <scope>IDENTIFICATION</scope>
</reference>
<feature type="transmembrane region" description="Helical" evidence="8">
    <location>
        <begin position="537"/>
        <end position="559"/>
    </location>
</feature>
<dbReference type="InterPro" id="IPR007632">
    <property type="entry name" value="Anoctamin"/>
</dbReference>
<dbReference type="GO" id="GO:0005254">
    <property type="term" value="F:chloride channel activity"/>
    <property type="evidence" value="ECO:0007669"/>
    <property type="project" value="TreeGrafter"/>
</dbReference>